<evidence type="ECO:0000313" key="2">
    <source>
        <dbReference type="EMBL" id="OAP36916.1"/>
    </source>
</evidence>
<dbReference type="PANTHER" id="PTHR33990:SF2">
    <property type="entry name" value="PHNB-LIKE DOMAIN-CONTAINING PROTEIN"/>
    <property type="match status" value="1"/>
</dbReference>
<dbReference type="InterPro" id="IPR009725">
    <property type="entry name" value="3_dmu_93_MTrfase"/>
</dbReference>
<proteinExistence type="predicted"/>
<dbReference type="EMBL" id="LPUX01000064">
    <property type="protein sequence ID" value="OAP36916.1"/>
    <property type="molecule type" value="Genomic_DNA"/>
</dbReference>
<dbReference type="PIRSF" id="PIRSF021700">
    <property type="entry name" value="3_dmu_93_MTrfase"/>
    <property type="match status" value="1"/>
</dbReference>
<feature type="domain" description="PhnB-like" evidence="1">
    <location>
        <begin position="3"/>
        <end position="118"/>
    </location>
</feature>
<dbReference type="InterPro" id="IPR028973">
    <property type="entry name" value="PhnB-like"/>
</dbReference>
<dbReference type="Gene3D" id="3.10.180.10">
    <property type="entry name" value="2,3-Dihydroxybiphenyl 1,2-Dioxygenase, domain 1"/>
    <property type="match status" value="1"/>
</dbReference>
<reference evidence="2 3" key="1">
    <citation type="journal article" date="2016" name="Int. J. Syst. Evol. Microbiol.">
        <title>Ensifer glycinis sp. nov., an novel rhizobial species associated with Glycine spp.</title>
        <authorList>
            <person name="Yan H."/>
            <person name="Yan J."/>
            <person name="Sui X.H."/>
            <person name="Wang E.T."/>
            <person name="Chen W.X."/>
            <person name="Zhang X.X."/>
            <person name="Chen W.F."/>
        </authorList>
    </citation>
    <scope>NUCLEOTIDE SEQUENCE [LARGE SCALE GENOMIC DNA]</scope>
    <source>
        <strain evidence="2 3">CCBAU 23380</strain>
    </source>
</reference>
<dbReference type="PANTHER" id="PTHR33990">
    <property type="entry name" value="PROTEIN YJDN-RELATED"/>
    <property type="match status" value="1"/>
</dbReference>
<evidence type="ECO:0000259" key="1">
    <source>
        <dbReference type="Pfam" id="PF06983"/>
    </source>
</evidence>
<dbReference type="Pfam" id="PF06983">
    <property type="entry name" value="3-dmu-9_3-mt"/>
    <property type="match status" value="1"/>
</dbReference>
<dbReference type="STRING" id="1472378.AU381_20860"/>
<sequence>MPRIVSHLWFAEQAREAVDFYVSIIPNSAIAGETTVPAETPSGPPDSVKVIEFTLDGQNFIALEAGPFDPFNHAFSILVECDSQQEIDRIWDAFLANGGEAEQCGWLKDRWGLCWQIVPRVLGEMISSPDRDRARRATEVMLGMVKLDIDALERAFNGRD</sequence>
<dbReference type="InterPro" id="IPR029068">
    <property type="entry name" value="Glyas_Bleomycin-R_OHBP_Dase"/>
</dbReference>
<dbReference type="RefSeq" id="WP_064244139.1">
    <property type="nucleotide sequence ID" value="NZ_LPUX01000064.1"/>
</dbReference>
<comment type="caution">
    <text evidence="2">The sequence shown here is derived from an EMBL/GenBank/DDBJ whole genome shotgun (WGS) entry which is preliminary data.</text>
</comment>
<protein>
    <recommendedName>
        <fullName evidence="1">PhnB-like domain-containing protein</fullName>
    </recommendedName>
</protein>
<dbReference type="AlphaFoldDB" id="A0A178XNW9"/>
<keyword evidence="3" id="KW-1185">Reference proteome</keyword>
<organism evidence="2 3">
    <name type="scientific">Sinorhizobium glycinis</name>
    <dbReference type="NCBI Taxonomy" id="1472378"/>
    <lineage>
        <taxon>Bacteria</taxon>
        <taxon>Pseudomonadati</taxon>
        <taxon>Pseudomonadota</taxon>
        <taxon>Alphaproteobacteria</taxon>
        <taxon>Hyphomicrobiales</taxon>
        <taxon>Rhizobiaceae</taxon>
        <taxon>Sinorhizobium/Ensifer group</taxon>
        <taxon>Sinorhizobium</taxon>
    </lineage>
</organism>
<gene>
    <name evidence="2" type="ORF">AU381_20860</name>
</gene>
<accession>A0A178XNW9</accession>
<dbReference type="SUPFAM" id="SSF54593">
    <property type="entry name" value="Glyoxalase/Bleomycin resistance protein/Dihydroxybiphenyl dioxygenase"/>
    <property type="match status" value="1"/>
</dbReference>
<dbReference type="Proteomes" id="UP000094025">
    <property type="component" value="Unassembled WGS sequence"/>
</dbReference>
<dbReference type="OrthoDB" id="9806473at2"/>
<dbReference type="CDD" id="cd06588">
    <property type="entry name" value="PhnB_like"/>
    <property type="match status" value="1"/>
</dbReference>
<name>A0A178XNW9_9HYPH</name>
<evidence type="ECO:0000313" key="3">
    <source>
        <dbReference type="Proteomes" id="UP000094025"/>
    </source>
</evidence>